<name>A0ABT1S4R7_9FIRM</name>
<gene>
    <name evidence="1" type="ORF">NE695_16520</name>
</gene>
<proteinExistence type="predicted"/>
<evidence type="ECO:0000313" key="2">
    <source>
        <dbReference type="Proteomes" id="UP001524473"/>
    </source>
</evidence>
<dbReference type="InterPro" id="IPR038071">
    <property type="entry name" value="UROD/MetE-like_sf"/>
</dbReference>
<evidence type="ECO:0008006" key="3">
    <source>
        <dbReference type="Google" id="ProtNLM"/>
    </source>
</evidence>
<evidence type="ECO:0000313" key="1">
    <source>
        <dbReference type="EMBL" id="MCQ4841515.1"/>
    </source>
</evidence>
<sequence>MITEEVKRQHEAFWHQEAFGRCCLYLTAPKAETPPREKPRDLKQMWEDIPWRVRREQQSLEDTLLLGDAIPSVFTNFGPGCLTACIGGTHKWSEFTVWFENEPFFIQDWENPPEPVLNQQSAMYRLVEEYSNALLQAGKGKFYTSITDIGGTYDVVAALRGTQNLLIDLYEYPEEIKAFVEKLLPLWKTFFLHQSQRLFQEQGAMTSWMPIYSEKPYYPLQCDFSAMISPDMFEEFVLPELRYHLSYLERSIYHWDGPGELVHLDHLLSLETLDAIQWVPGDGAPNTTDPCWYEYFEKIQRAGKSLILLESDPNGVENLLKHISTKGLFLRCDTKDEKQAKEILQIADSIGVK</sequence>
<comment type="caution">
    <text evidence="1">The sequence shown here is derived from an EMBL/GenBank/DDBJ whole genome shotgun (WGS) entry which is preliminary data.</text>
</comment>
<dbReference type="Gene3D" id="3.20.20.210">
    <property type="match status" value="1"/>
</dbReference>
<dbReference type="EMBL" id="JANFZH010000053">
    <property type="protein sequence ID" value="MCQ4841515.1"/>
    <property type="molecule type" value="Genomic_DNA"/>
</dbReference>
<dbReference type="Proteomes" id="UP001524473">
    <property type="component" value="Unassembled WGS sequence"/>
</dbReference>
<protein>
    <recommendedName>
        <fullName evidence="3">Trimethylamine corrinoid protein 2</fullName>
    </recommendedName>
</protein>
<accession>A0ABT1S4R7</accession>
<dbReference type="RefSeq" id="WP_256294348.1">
    <property type="nucleotide sequence ID" value="NZ_JANFZG010000040.1"/>
</dbReference>
<keyword evidence="2" id="KW-1185">Reference proteome</keyword>
<reference evidence="1 2" key="1">
    <citation type="submission" date="2022-06" db="EMBL/GenBank/DDBJ databases">
        <title>Isolation of gut microbiota from human fecal samples.</title>
        <authorList>
            <person name="Pamer E.G."/>
            <person name="Barat B."/>
            <person name="Waligurski E."/>
            <person name="Medina S."/>
            <person name="Paddock L."/>
            <person name="Mostad J."/>
        </authorList>
    </citation>
    <scope>NUCLEOTIDE SEQUENCE [LARGE SCALE GENOMIC DNA]</scope>
    <source>
        <strain evidence="1 2">DFI.9.73</strain>
    </source>
</reference>
<organism evidence="1 2">
    <name type="scientific">Neglectibacter timonensis</name>
    <dbReference type="NCBI Taxonomy" id="1776382"/>
    <lineage>
        <taxon>Bacteria</taxon>
        <taxon>Bacillati</taxon>
        <taxon>Bacillota</taxon>
        <taxon>Clostridia</taxon>
        <taxon>Eubacteriales</taxon>
        <taxon>Oscillospiraceae</taxon>
        <taxon>Neglectibacter</taxon>
    </lineage>
</organism>
<dbReference type="SUPFAM" id="SSF51726">
    <property type="entry name" value="UROD/MetE-like"/>
    <property type="match status" value="1"/>
</dbReference>